<evidence type="ECO:0000256" key="1">
    <source>
        <dbReference type="SAM" id="MobiDB-lite"/>
    </source>
</evidence>
<reference evidence="2 3" key="1">
    <citation type="submission" date="2018-05" db="EMBL/GenBank/DDBJ databases">
        <title>A metagenomic window into the 2 km-deep terrestrial subsurface aquifer revealed taxonomically and functionally diverse microbial community comprising novel uncultured bacterial lineages.</title>
        <authorList>
            <person name="Kadnikov V.V."/>
            <person name="Mardanov A.V."/>
            <person name="Beletsky A.V."/>
            <person name="Banks D."/>
            <person name="Pimenov N.V."/>
            <person name="Frank Y.A."/>
            <person name="Karnachuk O.V."/>
            <person name="Ravin N.V."/>
        </authorList>
    </citation>
    <scope>NUCLEOTIDE SEQUENCE [LARGE SCALE GENOMIC DNA]</scope>
    <source>
        <strain evidence="2">BY5</strain>
    </source>
</reference>
<evidence type="ECO:0000313" key="2">
    <source>
        <dbReference type="EMBL" id="RCK81277.1"/>
    </source>
</evidence>
<feature type="region of interest" description="Disordered" evidence="1">
    <location>
        <begin position="469"/>
        <end position="573"/>
    </location>
</feature>
<organism evidence="2 3">
    <name type="scientific">Candidatus Ozemobacter sibiricus</name>
    <dbReference type="NCBI Taxonomy" id="2268124"/>
    <lineage>
        <taxon>Bacteria</taxon>
        <taxon>Candidatus Ozemobacteria</taxon>
        <taxon>Candidatus Ozemobacterales</taxon>
        <taxon>Candidatus Ozemobacteraceae</taxon>
        <taxon>Candidatus Ozemobacter</taxon>
    </lineage>
</organism>
<protein>
    <submittedName>
        <fullName evidence="2">Proline-rich protein</fullName>
    </submittedName>
</protein>
<feature type="compositionally biased region" description="Pro residues" evidence="1">
    <location>
        <begin position="498"/>
        <end position="512"/>
    </location>
</feature>
<feature type="compositionally biased region" description="Low complexity" evidence="1">
    <location>
        <begin position="488"/>
        <end position="497"/>
    </location>
</feature>
<evidence type="ECO:0000313" key="3">
    <source>
        <dbReference type="Proteomes" id="UP000252355"/>
    </source>
</evidence>
<sequence length="573" mass="63705">MKQGMTVRFFALGCLILLILTCSHVRPAGALIPSHTPPLEIMLEKVEAAGLVGQKEWLRFVWQDVLHLDLNLLRDWQRICNAIPAGFMEQERQFFPQPGQKRLFSKINPDFVYVVNRVRVSNEQELLAAMGLDPASPAFKPGQQALLTLFRTLHSKQISNLRSYTYRPQLKVLLCDLSMFEDYPDGLKETYRGITYREIILHDFWPCAGDIMQFGSMFFRGLSDDIVARVMVHEHAHTMDKMVPSLYSPLAFFIGRLQTEHLRSLMLEGRGNYGKDQTHYLNEVLLPAAAHAEGWAVFNELINPIVARASGKSGSAFLGIQLGAEETRNREEEVRKCLSVLLFEKPNSAIGRRLEENYDQVPWEDPRVNGQTALCVEGVQALIMSRMARQLAQGWRAVFEAFKTVNRSRRQFRDVIRAYLNAHPQQTLAVMKIIDEETHRKMTVNDLVDFYGITPITYAALHELRPGEANQIHPPVTPAPTPLPPSSTPTGSVASPTSPMPGTPSAPTPTPTPTASGTPTATGSANATAAATLPLTPTPPSPPEPTPTPTPVHDQHSSEQTDLGTVLDIGLDE</sequence>
<name>A0A367ZTU6_9BACT</name>
<proteinExistence type="predicted"/>
<gene>
    <name evidence="2" type="ORF">OZSIB_2146</name>
</gene>
<dbReference type="AlphaFoldDB" id="A0A367ZTU6"/>
<dbReference type="Proteomes" id="UP000252355">
    <property type="component" value="Unassembled WGS sequence"/>
</dbReference>
<comment type="caution">
    <text evidence="2">The sequence shown here is derived from an EMBL/GenBank/DDBJ whole genome shotgun (WGS) entry which is preliminary data.</text>
</comment>
<dbReference type="EMBL" id="QOQW01000002">
    <property type="protein sequence ID" value="RCK81277.1"/>
    <property type="molecule type" value="Genomic_DNA"/>
</dbReference>
<feature type="compositionally biased region" description="Low complexity" evidence="1">
    <location>
        <begin position="513"/>
        <end position="535"/>
    </location>
</feature>
<feature type="compositionally biased region" description="Pro residues" evidence="1">
    <location>
        <begin position="475"/>
        <end position="487"/>
    </location>
</feature>
<accession>A0A367ZTU6</accession>
<feature type="compositionally biased region" description="Pro residues" evidence="1">
    <location>
        <begin position="536"/>
        <end position="550"/>
    </location>
</feature>